<dbReference type="EMBL" id="KL198054">
    <property type="protein sequence ID" value="KDQ11909.1"/>
    <property type="molecule type" value="Genomic_DNA"/>
</dbReference>
<gene>
    <name evidence="1" type="ORF">BOTBODRAFT_176903</name>
</gene>
<evidence type="ECO:0000313" key="1">
    <source>
        <dbReference type="EMBL" id="KDQ11909.1"/>
    </source>
</evidence>
<dbReference type="InParanoid" id="A0A067M8N8"/>
<dbReference type="HOGENOM" id="CLU_540769_0_0_1"/>
<dbReference type="AlphaFoldDB" id="A0A067M8N8"/>
<dbReference type="InterPro" id="IPR046805">
    <property type="entry name" value="Tra1_ring"/>
</dbReference>
<organism evidence="1 2">
    <name type="scientific">Botryobasidium botryosum (strain FD-172 SS1)</name>
    <dbReference type="NCBI Taxonomy" id="930990"/>
    <lineage>
        <taxon>Eukaryota</taxon>
        <taxon>Fungi</taxon>
        <taxon>Dikarya</taxon>
        <taxon>Basidiomycota</taxon>
        <taxon>Agaricomycotina</taxon>
        <taxon>Agaricomycetes</taxon>
        <taxon>Cantharellales</taxon>
        <taxon>Botryobasidiaceae</taxon>
        <taxon>Botryobasidium</taxon>
    </lineage>
</organism>
<name>A0A067M8N8_BOTB1</name>
<proteinExistence type="predicted"/>
<dbReference type="OrthoDB" id="5570127at2759"/>
<evidence type="ECO:0000313" key="2">
    <source>
        <dbReference type="Proteomes" id="UP000027195"/>
    </source>
</evidence>
<dbReference type="Pfam" id="PF20206">
    <property type="entry name" value="Tra1_ring"/>
    <property type="match status" value="2"/>
</dbReference>
<dbReference type="Proteomes" id="UP000027195">
    <property type="component" value="Unassembled WGS sequence"/>
</dbReference>
<keyword evidence="2" id="KW-1185">Reference proteome</keyword>
<sequence length="504" mass="57025">MQISPVARDGYLVRFVVMTPSDSNKPPVVARALEILKSLFKLPGWSEVAIKLALFTRTLIQTEISEQTLPTLANFAELLFIVAADKHDAWYITNAGQLQKLLEKGMSGNEPVLHESLQPIFDRLLAALPQPVEDEEAQGDVHAFYTFVETTITEGLRGATGLHGTLSMLRAYVKVRPQMLEPFAENLMKIFSKLCKDHILAITSKAPGDGTSRLIKLVLAISQAQVPSSQEARRWLITGLLQLVHKSTNTSLCRLILDMSREWVFQRKDGVPAMKEKASLLLKMTSFEFKRGDDALFADYLQLIFDIYTEPSLRRTDLTTRLELAFLLGCRIKDPKIRARFTDLFEESLPRSLMSRLQYALGSQSWEYLADLNWGWKQPSPSEREYTHPIRIPQSHFAEQSARPIRTLLHLDSNATHPTWVSVFKAIWSGLSRKEQTESLLAGVLACSPPMTLPTYVVKYLGKMYNAWHIALEILQGSVDRIKGVPTSWITPGMHSQSFMLSWR</sequence>
<protein>
    <submittedName>
        <fullName evidence="1">Uncharacterized protein</fullName>
    </submittedName>
</protein>
<dbReference type="STRING" id="930990.A0A067M8N8"/>
<accession>A0A067M8N8</accession>
<reference evidence="2" key="1">
    <citation type="journal article" date="2014" name="Proc. Natl. Acad. Sci. U.S.A.">
        <title>Extensive sampling of basidiomycete genomes demonstrates inadequacy of the white-rot/brown-rot paradigm for wood decay fungi.</title>
        <authorList>
            <person name="Riley R."/>
            <person name="Salamov A.A."/>
            <person name="Brown D.W."/>
            <person name="Nagy L.G."/>
            <person name="Floudas D."/>
            <person name="Held B.W."/>
            <person name="Levasseur A."/>
            <person name="Lombard V."/>
            <person name="Morin E."/>
            <person name="Otillar R."/>
            <person name="Lindquist E.A."/>
            <person name="Sun H."/>
            <person name="LaButti K.M."/>
            <person name="Schmutz J."/>
            <person name="Jabbour D."/>
            <person name="Luo H."/>
            <person name="Baker S.E."/>
            <person name="Pisabarro A.G."/>
            <person name="Walton J.D."/>
            <person name="Blanchette R.A."/>
            <person name="Henrissat B."/>
            <person name="Martin F."/>
            <person name="Cullen D."/>
            <person name="Hibbett D.S."/>
            <person name="Grigoriev I.V."/>
        </authorList>
    </citation>
    <scope>NUCLEOTIDE SEQUENCE [LARGE SCALE GENOMIC DNA]</scope>
    <source>
        <strain evidence="2">FD-172 SS1</strain>
    </source>
</reference>